<reference evidence="7 8" key="1">
    <citation type="journal article" date="2013" name="PLoS Genet.">
        <title>The genome and development-dependent transcriptomes of Pyronema confluens: a window into fungal evolution.</title>
        <authorList>
            <person name="Traeger S."/>
            <person name="Altegoer F."/>
            <person name="Freitag M."/>
            <person name="Gabaldon T."/>
            <person name="Kempken F."/>
            <person name="Kumar A."/>
            <person name="Marcet-Houben M."/>
            <person name="Poggeler S."/>
            <person name="Stajich J.E."/>
            <person name="Nowrousian M."/>
        </authorList>
    </citation>
    <scope>NUCLEOTIDE SEQUENCE [LARGE SCALE GENOMIC DNA]</scope>
    <source>
        <strain evidence="8">CBS 100304</strain>
        <tissue evidence="7">Vegetative mycelium</tissue>
    </source>
</reference>
<evidence type="ECO:0000256" key="2">
    <source>
        <dbReference type="ARBA" id="ARBA00022448"/>
    </source>
</evidence>
<keyword evidence="4 6" id="KW-0931">ER-Golgi transport</keyword>
<evidence type="ECO:0000256" key="1">
    <source>
        <dbReference type="ARBA" id="ARBA00004555"/>
    </source>
</evidence>
<dbReference type="OrthoDB" id="10252102at2759"/>
<evidence type="ECO:0000313" key="7">
    <source>
        <dbReference type="EMBL" id="CCX30393.1"/>
    </source>
</evidence>
<dbReference type="STRING" id="1076935.U4LEV9"/>
<dbReference type="PANTHER" id="PTHR12403">
    <property type="entry name" value="TRAFFICKING PROTEIN PARTICLE COMPLEX SUBUNIT 2"/>
    <property type="match status" value="1"/>
</dbReference>
<comment type="subunit">
    <text evidence="6">Part of the multisubunit transport protein particle (TRAPP) complex.</text>
</comment>
<dbReference type="SUPFAM" id="SSF64356">
    <property type="entry name" value="SNARE-like"/>
    <property type="match status" value="1"/>
</dbReference>
<evidence type="ECO:0000256" key="6">
    <source>
        <dbReference type="RuleBase" id="RU366065"/>
    </source>
</evidence>
<dbReference type="GO" id="GO:0005783">
    <property type="term" value="C:endoplasmic reticulum"/>
    <property type="evidence" value="ECO:0007669"/>
    <property type="project" value="UniProtKB-SubCell"/>
</dbReference>
<dbReference type="AlphaFoldDB" id="U4LEV9"/>
<dbReference type="OMA" id="RYMNQFI"/>
<evidence type="ECO:0000313" key="8">
    <source>
        <dbReference type="Proteomes" id="UP000018144"/>
    </source>
</evidence>
<dbReference type="InterPro" id="IPR007233">
    <property type="entry name" value="TRAPPC"/>
</dbReference>
<dbReference type="InterPro" id="IPR006722">
    <property type="entry name" value="Sedlin"/>
</dbReference>
<dbReference type="GO" id="GO:0005794">
    <property type="term" value="C:Golgi apparatus"/>
    <property type="evidence" value="ECO:0007669"/>
    <property type="project" value="UniProtKB-SubCell"/>
</dbReference>
<dbReference type="EMBL" id="HF935441">
    <property type="protein sequence ID" value="CCX30393.1"/>
    <property type="molecule type" value="Genomic_DNA"/>
</dbReference>
<dbReference type="Gene3D" id="3.30.450.70">
    <property type="match status" value="1"/>
</dbReference>
<dbReference type="SMART" id="SM01399">
    <property type="entry name" value="Sybindin"/>
    <property type="match status" value="1"/>
</dbReference>
<protein>
    <recommendedName>
        <fullName evidence="6">Trafficking protein particle complex subunit</fullName>
    </recommendedName>
</protein>
<evidence type="ECO:0000256" key="5">
    <source>
        <dbReference type="ARBA" id="ARBA00023034"/>
    </source>
</evidence>
<proteinExistence type="inferred from homology"/>
<dbReference type="GO" id="GO:0006888">
    <property type="term" value="P:endoplasmic reticulum to Golgi vesicle-mediated transport"/>
    <property type="evidence" value="ECO:0007669"/>
    <property type="project" value="UniProtKB-UniRule"/>
</dbReference>
<evidence type="ECO:0000256" key="3">
    <source>
        <dbReference type="ARBA" id="ARBA00022824"/>
    </source>
</evidence>
<keyword evidence="5 6" id="KW-0333">Golgi apparatus</keyword>
<keyword evidence="3 6" id="KW-0256">Endoplasmic reticulum</keyword>
<accession>U4LEV9</accession>
<name>U4LEV9_PYROM</name>
<dbReference type="InterPro" id="IPR011012">
    <property type="entry name" value="Longin-like_dom_sf"/>
</dbReference>
<gene>
    <name evidence="7" type="ORF">PCON_08592</name>
</gene>
<dbReference type="GO" id="GO:0030008">
    <property type="term" value="C:TRAPP complex"/>
    <property type="evidence" value="ECO:0007669"/>
    <property type="project" value="UniProtKB-UniRule"/>
</dbReference>
<comment type="subcellular location">
    <subcellularLocation>
        <location evidence="6">Endoplasmic reticulum</location>
    </subcellularLocation>
    <subcellularLocation>
        <location evidence="6">Golgi apparatus</location>
        <location evidence="6">cis-Golgi network</location>
    </subcellularLocation>
    <subcellularLocation>
        <location evidence="1">Golgi apparatus</location>
    </subcellularLocation>
</comment>
<sequence>MTFYFAIIGTKDNPIYETEFGTSKQGGDGHARFPDEQRPMNQFILHSALDIVEEVQWVQKELYLKTVDRFNNLLVSCFLTAGNIKFLLLHDSKAEDPIRQFFADVHEAYVKTLMNPFYEVDMRITSTVFDSKVRAAAKKYL</sequence>
<organism evidence="7 8">
    <name type="scientific">Pyronema omphalodes (strain CBS 100304)</name>
    <name type="common">Pyronema confluens</name>
    <dbReference type="NCBI Taxonomy" id="1076935"/>
    <lineage>
        <taxon>Eukaryota</taxon>
        <taxon>Fungi</taxon>
        <taxon>Dikarya</taxon>
        <taxon>Ascomycota</taxon>
        <taxon>Pezizomycotina</taxon>
        <taxon>Pezizomycetes</taxon>
        <taxon>Pezizales</taxon>
        <taxon>Pyronemataceae</taxon>
        <taxon>Pyronema</taxon>
    </lineage>
</organism>
<dbReference type="Proteomes" id="UP000018144">
    <property type="component" value="Unassembled WGS sequence"/>
</dbReference>
<dbReference type="Pfam" id="PF04628">
    <property type="entry name" value="Sedlin_N"/>
    <property type="match status" value="1"/>
</dbReference>
<keyword evidence="2 6" id="KW-0813">Transport</keyword>
<dbReference type="CDD" id="cd14825">
    <property type="entry name" value="TRAPPC2_sedlin"/>
    <property type="match status" value="1"/>
</dbReference>
<keyword evidence="8" id="KW-1185">Reference proteome</keyword>
<dbReference type="eggNOG" id="KOG3487">
    <property type="taxonomic scope" value="Eukaryota"/>
</dbReference>
<evidence type="ECO:0000256" key="4">
    <source>
        <dbReference type="ARBA" id="ARBA00022892"/>
    </source>
</evidence>
<comment type="similarity">
    <text evidence="6">Belongs to the TRAPP small subunits family.</text>
</comment>